<dbReference type="EMBL" id="CP019609">
    <property type="protein sequence ID" value="AQP53008.1"/>
    <property type="molecule type" value="Genomic_DNA"/>
</dbReference>
<organism evidence="1 2">
    <name type="scientific">Vagococcus penaei</name>
    <dbReference type="NCBI Taxonomy" id="633807"/>
    <lineage>
        <taxon>Bacteria</taxon>
        <taxon>Bacillati</taxon>
        <taxon>Bacillota</taxon>
        <taxon>Bacilli</taxon>
        <taxon>Lactobacillales</taxon>
        <taxon>Enterococcaceae</taxon>
        <taxon>Vagococcus</taxon>
    </lineage>
</organism>
<protein>
    <submittedName>
        <fullName evidence="1">Arginine transporter</fullName>
    </submittedName>
</protein>
<dbReference type="AlphaFoldDB" id="A0A1Q2D3S0"/>
<gene>
    <name evidence="1" type="ORF">BW732_01380</name>
</gene>
<evidence type="ECO:0000313" key="1">
    <source>
        <dbReference type="EMBL" id="AQP53008.1"/>
    </source>
</evidence>
<dbReference type="KEGG" id="vpi:BW732_01380"/>
<sequence>MRQSERFGFFKFLVGTLFGIILVLIPFNFSNGMDTILFHYLKLFINSYQTIIQSLLVICVVLSALLSLYNLLVKDNFIQKNRLLKKLFATTPFYVANRFAGAVISLLCFFKVGPNFIISVDTGTAMLDLATQLSILVPMMLLFQTFILEFGAMEFLGELIGFIVKPLFKVSEICAVNIISAWVGPGNAAILGTQELFQKGYFTVKEAAVIGSQFSTSSVGWVVLVSSVLGLMDYFWLIFLGITVIGMVLGIISVRIPPIKNYPNTYVDGSTVSKVTTNDSGSKLAIAYKNSAHRANSVTLKNFTSKIDNMTFYVFWLTPIIIFWGTAALIVSMYTPILAWVSLPVELILNLFGVPDASVTASAIMSGFADNYLPVILGKDLVSIESKAIIAMMSILQLIFMSEIATLLKSCQIINKFRDIIIIFLERTFISLPFVILFVKLFIS</sequence>
<keyword evidence="2" id="KW-1185">Reference proteome</keyword>
<proteinExistence type="predicted"/>
<accession>A0A1Q2D3S0</accession>
<dbReference type="RefSeq" id="WP_077275105.1">
    <property type="nucleotide sequence ID" value="NZ_CP019609.1"/>
</dbReference>
<dbReference type="Proteomes" id="UP000188246">
    <property type="component" value="Chromosome"/>
</dbReference>
<reference evidence="1 2" key="1">
    <citation type="journal article" date="2010" name="Int. J. Syst. Evol. Microbiol.">
        <title>Vagococcus penaei sp. nov., isolated from spoilage microbiota of cooked shrimp (Penaeus vannamei).</title>
        <authorList>
            <person name="Jaffres E."/>
            <person name="Prevost H."/>
            <person name="Rossero A."/>
            <person name="Joffraud J.J."/>
            <person name="Dousset X."/>
        </authorList>
    </citation>
    <scope>NUCLEOTIDE SEQUENCE [LARGE SCALE GENOMIC DNA]</scope>
    <source>
        <strain evidence="1 2">CD276</strain>
    </source>
</reference>
<dbReference type="STRING" id="633807.BW732_01380"/>
<evidence type="ECO:0000313" key="2">
    <source>
        <dbReference type="Proteomes" id="UP000188246"/>
    </source>
</evidence>
<name>A0A1Q2D3S0_9ENTE</name>
<dbReference type="OrthoDB" id="1633380at2"/>